<comment type="caution">
    <text evidence="2">The sequence shown here is derived from an EMBL/GenBank/DDBJ whole genome shotgun (WGS) entry which is preliminary data.</text>
</comment>
<proteinExistence type="predicted"/>
<sequence>MPNRQTSKENTMALRVPKAELPAELRENLIKQLGSVPEPSEVLWNNPKLAEANQEFSAKVGTWDAADASLKTFAHMAVAAQVGCSWCLDINYFAALNQNLDLAKASQVPRWREAEVFTPLEREVMEYAEAMTNTPTTVTDELSASLLGRLGPAALVELTVFIGFANLAARCNTAHGITSQGYSDACEIPLAARPETSGVASTA</sequence>
<name>A0AAW8F4N1_9ACTN</name>
<protein>
    <submittedName>
        <fullName evidence="2">Alkylhydroperoxidase family enzyme</fullName>
    </submittedName>
</protein>
<dbReference type="AlphaFoldDB" id="A0AAW8F4N1"/>
<dbReference type="EMBL" id="JAUSZV010000005">
    <property type="protein sequence ID" value="MDQ0904769.1"/>
    <property type="molecule type" value="Genomic_DNA"/>
</dbReference>
<dbReference type="Gene3D" id="1.20.1290.10">
    <property type="entry name" value="AhpD-like"/>
    <property type="match status" value="1"/>
</dbReference>
<gene>
    <name evidence="2" type="ORF">QFZ22_000754</name>
</gene>
<dbReference type="GO" id="GO:0051920">
    <property type="term" value="F:peroxiredoxin activity"/>
    <property type="evidence" value="ECO:0007669"/>
    <property type="project" value="InterPro"/>
</dbReference>
<dbReference type="InterPro" id="IPR029032">
    <property type="entry name" value="AhpD-like"/>
</dbReference>
<dbReference type="PANTHER" id="PTHR34846">
    <property type="entry name" value="4-CARBOXYMUCONOLACTONE DECARBOXYLASE FAMILY PROTEIN (AFU_ORTHOLOGUE AFUA_6G11590)"/>
    <property type="match status" value="1"/>
</dbReference>
<evidence type="ECO:0000313" key="3">
    <source>
        <dbReference type="Proteomes" id="UP001234216"/>
    </source>
</evidence>
<dbReference type="InterPro" id="IPR003779">
    <property type="entry name" value="CMD-like"/>
</dbReference>
<dbReference type="Pfam" id="PF02627">
    <property type="entry name" value="CMD"/>
    <property type="match status" value="1"/>
</dbReference>
<feature type="domain" description="Carboxymuconolactone decarboxylase-like" evidence="1">
    <location>
        <begin position="47"/>
        <end position="130"/>
    </location>
</feature>
<evidence type="ECO:0000313" key="2">
    <source>
        <dbReference type="EMBL" id="MDQ0904769.1"/>
    </source>
</evidence>
<accession>A0AAW8F4N1</accession>
<dbReference type="PANTHER" id="PTHR34846:SF10">
    <property type="entry name" value="CYTOPLASMIC PROTEIN"/>
    <property type="match status" value="1"/>
</dbReference>
<dbReference type="Proteomes" id="UP001234216">
    <property type="component" value="Unassembled WGS sequence"/>
</dbReference>
<dbReference type="SUPFAM" id="SSF69118">
    <property type="entry name" value="AhpD-like"/>
    <property type="match status" value="1"/>
</dbReference>
<organism evidence="2 3">
    <name type="scientific">Streptomyces canus</name>
    <dbReference type="NCBI Taxonomy" id="58343"/>
    <lineage>
        <taxon>Bacteria</taxon>
        <taxon>Bacillati</taxon>
        <taxon>Actinomycetota</taxon>
        <taxon>Actinomycetes</taxon>
        <taxon>Kitasatosporales</taxon>
        <taxon>Streptomycetaceae</taxon>
        <taxon>Streptomyces</taxon>
        <taxon>Streptomyces aurantiacus group</taxon>
    </lineage>
</organism>
<evidence type="ECO:0000259" key="1">
    <source>
        <dbReference type="Pfam" id="PF02627"/>
    </source>
</evidence>
<reference evidence="2" key="1">
    <citation type="submission" date="2023-07" db="EMBL/GenBank/DDBJ databases">
        <title>Comparative genomics of wheat-associated soil bacteria to identify genetic determinants of phenazine resistance.</title>
        <authorList>
            <person name="Mouncey N."/>
        </authorList>
    </citation>
    <scope>NUCLEOTIDE SEQUENCE</scope>
    <source>
        <strain evidence="2">V4I22</strain>
    </source>
</reference>